<dbReference type="PANTHER" id="PTHR37507">
    <property type="entry name" value="SPORULATION PROTEIN YDCC"/>
    <property type="match status" value="1"/>
</dbReference>
<dbReference type="InterPro" id="IPR052944">
    <property type="entry name" value="Sporulation_related"/>
</dbReference>
<dbReference type="RefSeq" id="WP_146922957.1">
    <property type="nucleotide sequence ID" value="NZ_CP042430.1"/>
</dbReference>
<evidence type="ECO:0000313" key="2">
    <source>
        <dbReference type="Proteomes" id="UP000321805"/>
    </source>
</evidence>
<proteinExistence type="predicted"/>
<dbReference type="InterPro" id="IPR004564">
    <property type="entry name" value="OM_lipoprot_carrier_LolA-like"/>
</dbReference>
<organism evidence="1 2">
    <name type="scientific">Baekduia soli</name>
    <dbReference type="NCBI Taxonomy" id="496014"/>
    <lineage>
        <taxon>Bacteria</taxon>
        <taxon>Bacillati</taxon>
        <taxon>Actinomycetota</taxon>
        <taxon>Thermoleophilia</taxon>
        <taxon>Solirubrobacterales</taxon>
        <taxon>Baekduiaceae</taxon>
        <taxon>Baekduia</taxon>
    </lineage>
</organism>
<dbReference type="PANTHER" id="PTHR37507:SF2">
    <property type="entry name" value="SPORULATION PROTEIN YDCC"/>
    <property type="match status" value="1"/>
</dbReference>
<dbReference type="AlphaFoldDB" id="A0A5B8UBL4"/>
<name>A0A5B8UBL4_9ACTN</name>
<gene>
    <name evidence="1" type="ORF">FSW04_24220</name>
</gene>
<reference evidence="1 2" key="1">
    <citation type="journal article" date="2018" name="J. Microbiol.">
        <title>Baekduia soli gen. nov., sp. nov., a novel bacterium isolated from the soil of Baekdu Mountain and proposal of a novel family name, Baekduiaceae fam. nov.</title>
        <authorList>
            <person name="An D.S."/>
            <person name="Siddiqi M.Z."/>
            <person name="Kim K.H."/>
            <person name="Yu H.S."/>
            <person name="Im W.T."/>
        </authorList>
    </citation>
    <scope>NUCLEOTIDE SEQUENCE [LARGE SCALE GENOMIC DNA]</scope>
    <source>
        <strain evidence="1 2">BR7-21</strain>
    </source>
</reference>
<sequence length="398" mass="39029">MLRRLPTSRLLLVLGAAVAILAGGTALAMAALGGSGPTPPAKPLDAAVHDALSAPAVQGVTARITFTNRLIDKSSLPGGANPLLSGATGRLWAAADGRVRLELQSDNGDAQIVSDGDTVTIYDGTLRQAYRITLPAGAGPGHAAPHAVPALQKIDELLARVAQTADLSGAKPSDIAGRAAYTVRVSPKHDGGLVGAAELAFDAANGTPLRVAVYASGDPSPVLELEATDISYGRVPTADLSAPVPAGTKVTTVDLGGHAPAGAAGGRGGASTTATTPQAVAKALAFPLSAPDTLVGLPRRDVRVVASGQAKGALVTYGQGLGGIAVLEQAAPAADAAAGGGGGAPGGLSLPKVSIDGASGEELATALGTVVRFERGGVQYTVIGSVPPSAAEAAARAL</sequence>
<keyword evidence="2" id="KW-1185">Reference proteome</keyword>
<accession>A0A5B8UBL4</accession>
<dbReference type="Proteomes" id="UP000321805">
    <property type="component" value="Chromosome"/>
</dbReference>
<evidence type="ECO:0000313" key="1">
    <source>
        <dbReference type="EMBL" id="QEC50384.1"/>
    </source>
</evidence>
<dbReference type="EMBL" id="CP042430">
    <property type="protein sequence ID" value="QEC50384.1"/>
    <property type="molecule type" value="Genomic_DNA"/>
</dbReference>
<dbReference type="OrthoDB" id="4822274at2"/>
<dbReference type="Gene3D" id="2.50.20.10">
    <property type="entry name" value="Lipoprotein localisation LolA/LolB/LppX"/>
    <property type="match status" value="1"/>
</dbReference>
<dbReference type="SUPFAM" id="SSF89392">
    <property type="entry name" value="Prokaryotic lipoproteins and lipoprotein localization factors"/>
    <property type="match status" value="1"/>
</dbReference>
<dbReference type="CDD" id="cd16325">
    <property type="entry name" value="LolA"/>
    <property type="match status" value="1"/>
</dbReference>
<keyword evidence="1" id="KW-0449">Lipoprotein</keyword>
<protein>
    <submittedName>
        <fullName evidence="1">Outer membrane lipoprotein carrier protein LolA</fullName>
    </submittedName>
</protein>
<dbReference type="KEGG" id="bsol:FSW04_24220"/>
<dbReference type="InterPro" id="IPR029046">
    <property type="entry name" value="LolA/LolB/LppX"/>
</dbReference>